<reference evidence="2" key="2">
    <citation type="submission" date="2020-05" db="UniProtKB">
        <authorList>
            <consortium name="EnsemblMetazoa"/>
        </authorList>
    </citation>
    <scope>IDENTIFICATION</scope>
    <source>
        <strain evidence="2">WRAIR2</strain>
    </source>
</reference>
<dbReference type="AlphaFoldDB" id="A0A182NFA2"/>
<sequence length="142" mass="15339">MKFLVLSVFLCVLVANSSAQTKAPGIYRLQNGLGSMLSIVRDISVANNKLIAEPENQTAIDAANEALMNLRSQYTAFGSTNTSSLPLAMKTKVNTAISNFKNAVAAWEMALNEFPIDPTKLSTSFQTIQKEFLNLGAVVIPL</sequence>
<dbReference type="EnsemblMetazoa" id="ADIR006324-RA">
    <property type="protein sequence ID" value="ADIR006324-PA"/>
    <property type="gene ID" value="ADIR006324"/>
</dbReference>
<organism evidence="2 3">
    <name type="scientific">Anopheles dirus</name>
    <dbReference type="NCBI Taxonomy" id="7168"/>
    <lineage>
        <taxon>Eukaryota</taxon>
        <taxon>Metazoa</taxon>
        <taxon>Ecdysozoa</taxon>
        <taxon>Arthropoda</taxon>
        <taxon>Hexapoda</taxon>
        <taxon>Insecta</taxon>
        <taxon>Pterygota</taxon>
        <taxon>Neoptera</taxon>
        <taxon>Endopterygota</taxon>
        <taxon>Diptera</taxon>
        <taxon>Nematocera</taxon>
        <taxon>Culicoidea</taxon>
        <taxon>Culicidae</taxon>
        <taxon>Anophelinae</taxon>
        <taxon>Anopheles</taxon>
    </lineage>
</organism>
<feature type="chain" id="PRO_5008129787" evidence="1">
    <location>
        <begin position="20"/>
        <end position="142"/>
    </location>
</feature>
<dbReference type="VEuPathDB" id="VectorBase:ADIR006324"/>
<reference evidence="3" key="1">
    <citation type="submission" date="2013-03" db="EMBL/GenBank/DDBJ databases">
        <title>The Genome Sequence of Anopheles dirus WRAIR2.</title>
        <authorList>
            <consortium name="The Broad Institute Genomics Platform"/>
            <person name="Neafsey D.E."/>
            <person name="Walton C."/>
            <person name="Walker B."/>
            <person name="Young S.K."/>
            <person name="Zeng Q."/>
            <person name="Gargeya S."/>
            <person name="Fitzgerald M."/>
            <person name="Haas B."/>
            <person name="Abouelleil A."/>
            <person name="Allen A.W."/>
            <person name="Alvarado L."/>
            <person name="Arachchi H.M."/>
            <person name="Berlin A.M."/>
            <person name="Chapman S.B."/>
            <person name="Gainer-Dewar J."/>
            <person name="Goldberg J."/>
            <person name="Griggs A."/>
            <person name="Gujja S."/>
            <person name="Hansen M."/>
            <person name="Howarth C."/>
            <person name="Imamovic A."/>
            <person name="Ireland A."/>
            <person name="Larimer J."/>
            <person name="McCowan C."/>
            <person name="Murphy C."/>
            <person name="Pearson M."/>
            <person name="Poon T.W."/>
            <person name="Priest M."/>
            <person name="Roberts A."/>
            <person name="Saif S."/>
            <person name="Shea T."/>
            <person name="Sisk P."/>
            <person name="Sykes S."/>
            <person name="Wortman J."/>
            <person name="Nusbaum C."/>
            <person name="Birren B."/>
        </authorList>
    </citation>
    <scope>NUCLEOTIDE SEQUENCE [LARGE SCALE GENOMIC DNA]</scope>
    <source>
        <strain evidence="3">WRAIR2</strain>
    </source>
</reference>
<evidence type="ECO:0000313" key="2">
    <source>
        <dbReference type="EnsemblMetazoa" id="ADIR006324-PA"/>
    </source>
</evidence>
<proteinExistence type="predicted"/>
<keyword evidence="1" id="KW-0732">Signal</keyword>
<evidence type="ECO:0000313" key="3">
    <source>
        <dbReference type="Proteomes" id="UP000075884"/>
    </source>
</evidence>
<name>A0A182NFA2_9DIPT</name>
<accession>A0A182NFA2</accession>
<dbReference type="Proteomes" id="UP000075884">
    <property type="component" value="Unassembled WGS sequence"/>
</dbReference>
<evidence type="ECO:0000256" key="1">
    <source>
        <dbReference type="SAM" id="SignalP"/>
    </source>
</evidence>
<protein>
    <submittedName>
        <fullName evidence="2">Uncharacterized protein</fullName>
    </submittedName>
</protein>
<feature type="signal peptide" evidence="1">
    <location>
        <begin position="1"/>
        <end position="19"/>
    </location>
</feature>
<keyword evidence="3" id="KW-1185">Reference proteome</keyword>